<comment type="caution">
    <text evidence="1">The sequence shown here is derived from an EMBL/GenBank/DDBJ whole genome shotgun (WGS) entry which is preliminary data.</text>
</comment>
<dbReference type="EMBL" id="JBBHLL010000085">
    <property type="protein sequence ID" value="KAK7818729.1"/>
    <property type="molecule type" value="Genomic_DNA"/>
</dbReference>
<proteinExistence type="predicted"/>
<dbReference type="AlphaFoldDB" id="A0AAW0IXD6"/>
<organism evidence="1 2">
    <name type="scientific">Myodes glareolus</name>
    <name type="common">Bank vole</name>
    <name type="synonym">Clethrionomys glareolus</name>
    <dbReference type="NCBI Taxonomy" id="447135"/>
    <lineage>
        <taxon>Eukaryota</taxon>
        <taxon>Metazoa</taxon>
        <taxon>Chordata</taxon>
        <taxon>Craniata</taxon>
        <taxon>Vertebrata</taxon>
        <taxon>Euteleostomi</taxon>
        <taxon>Mammalia</taxon>
        <taxon>Eutheria</taxon>
        <taxon>Euarchontoglires</taxon>
        <taxon>Glires</taxon>
        <taxon>Rodentia</taxon>
        <taxon>Myomorpha</taxon>
        <taxon>Muroidea</taxon>
        <taxon>Cricetidae</taxon>
        <taxon>Arvicolinae</taxon>
        <taxon>Myodes</taxon>
    </lineage>
</organism>
<evidence type="ECO:0000313" key="1">
    <source>
        <dbReference type="EMBL" id="KAK7818729.1"/>
    </source>
</evidence>
<dbReference type="Proteomes" id="UP001488838">
    <property type="component" value="Unassembled WGS sequence"/>
</dbReference>
<sequence>MDASGCQSECPQLGYWGAGGGYYYVLVVGSQKELAESKTSSIFRKVTFPICHQKVLKPRRENTLRKNKEECVGYARNRLPR</sequence>
<name>A0AAW0IXD6_MYOGA</name>
<keyword evidence="2" id="KW-1185">Reference proteome</keyword>
<protein>
    <submittedName>
        <fullName evidence="1">Uncharacterized protein</fullName>
    </submittedName>
</protein>
<gene>
    <name evidence="1" type="ORF">U0070_019273</name>
</gene>
<feature type="non-terminal residue" evidence="1">
    <location>
        <position position="81"/>
    </location>
</feature>
<reference evidence="1 2" key="1">
    <citation type="journal article" date="2023" name="bioRxiv">
        <title>Conserved and derived expression patterns and positive selection on dental genes reveal complex evolutionary context of ever-growing rodent molars.</title>
        <authorList>
            <person name="Calamari Z.T."/>
            <person name="Song A."/>
            <person name="Cohen E."/>
            <person name="Akter M."/>
            <person name="Roy R.D."/>
            <person name="Hallikas O."/>
            <person name="Christensen M.M."/>
            <person name="Li P."/>
            <person name="Marangoni P."/>
            <person name="Jernvall J."/>
            <person name="Klein O.D."/>
        </authorList>
    </citation>
    <scope>NUCLEOTIDE SEQUENCE [LARGE SCALE GENOMIC DNA]</scope>
    <source>
        <strain evidence="1">V071</strain>
    </source>
</reference>
<evidence type="ECO:0000313" key="2">
    <source>
        <dbReference type="Proteomes" id="UP001488838"/>
    </source>
</evidence>
<accession>A0AAW0IXD6</accession>